<dbReference type="Gene3D" id="3.40.50.300">
    <property type="entry name" value="P-loop containing nucleotide triphosphate hydrolases"/>
    <property type="match status" value="1"/>
</dbReference>
<dbReference type="InterPro" id="IPR011009">
    <property type="entry name" value="Kinase-like_dom_sf"/>
</dbReference>
<proteinExistence type="inferred from homology"/>
<dbReference type="PROSITE" id="PS50011">
    <property type="entry name" value="PROTEIN_KINASE_DOM"/>
    <property type="match status" value="1"/>
</dbReference>
<dbReference type="GO" id="GO:0005524">
    <property type="term" value="F:ATP binding"/>
    <property type="evidence" value="ECO:0007669"/>
    <property type="project" value="UniProtKB-UniRule"/>
</dbReference>
<dbReference type="EC" id="2.7.12.2" evidence="6"/>
<dbReference type="PROSITE" id="PS00107">
    <property type="entry name" value="PROTEIN_KINASE_ATP"/>
    <property type="match status" value="1"/>
</dbReference>
<evidence type="ECO:0000256" key="10">
    <source>
        <dbReference type="PROSITE-ProRule" id="PRU10141"/>
    </source>
</evidence>
<evidence type="ECO:0000256" key="8">
    <source>
        <dbReference type="ARBA" id="ARBA00049299"/>
    </source>
</evidence>
<accession>A0A5J4WY87</accession>
<organism evidence="13 14">
    <name type="scientific">Streblomastix strix</name>
    <dbReference type="NCBI Taxonomy" id="222440"/>
    <lineage>
        <taxon>Eukaryota</taxon>
        <taxon>Metamonada</taxon>
        <taxon>Preaxostyla</taxon>
        <taxon>Oxymonadida</taxon>
        <taxon>Streblomastigidae</taxon>
        <taxon>Streblomastix</taxon>
    </lineage>
</organism>
<dbReference type="InterPro" id="IPR008271">
    <property type="entry name" value="Ser/Thr_kinase_AS"/>
</dbReference>
<dbReference type="PRINTS" id="PR00449">
    <property type="entry name" value="RASTRNSFRMNG"/>
</dbReference>
<dbReference type="PROSITE" id="PS51421">
    <property type="entry name" value="RAS"/>
    <property type="match status" value="1"/>
</dbReference>
<evidence type="ECO:0000256" key="2">
    <source>
        <dbReference type="ARBA" id="ARBA00022741"/>
    </source>
</evidence>
<dbReference type="OrthoDB" id="8830751at2759"/>
<dbReference type="PANTHER" id="PTHR48013">
    <property type="entry name" value="DUAL SPECIFICITY MITOGEN-ACTIVATED PROTEIN KINASE KINASE 5-RELATED"/>
    <property type="match status" value="1"/>
</dbReference>
<dbReference type="SMART" id="SM00220">
    <property type="entry name" value="S_TKc"/>
    <property type="match status" value="1"/>
</dbReference>
<evidence type="ECO:0000256" key="9">
    <source>
        <dbReference type="ARBA" id="ARBA00051693"/>
    </source>
</evidence>
<dbReference type="InterPro" id="IPR001806">
    <property type="entry name" value="Small_GTPase"/>
</dbReference>
<protein>
    <recommendedName>
        <fullName evidence="6">mitogen-activated protein kinase kinase</fullName>
        <ecNumber evidence="6">2.7.12.2</ecNumber>
    </recommendedName>
</protein>
<comment type="catalytic activity">
    <reaction evidence="7">
        <text>L-seryl-[protein] + ATP = O-phospho-L-seryl-[protein] + ADP + H(+)</text>
        <dbReference type="Rhea" id="RHEA:17989"/>
        <dbReference type="Rhea" id="RHEA-COMP:9863"/>
        <dbReference type="Rhea" id="RHEA-COMP:11604"/>
        <dbReference type="ChEBI" id="CHEBI:15378"/>
        <dbReference type="ChEBI" id="CHEBI:29999"/>
        <dbReference type="ChEBI" id="CHEBI:30616"/>
        <dbReference type="ChEBI" id="CHEBI:83421"/>
        <dbReference type="ChEBI" id="CHEBI:456216"/>
        <dbReference type="EC" id="2.7.12.2"/>
    </reaction>
</comment>
<evidence type="ECO:0000256" key="4">
    <source>
        <dbReference type="ARBA" id="ARBA00022840"/>
    </source>
</evidence>
<dbReference type="GO" id="GO:0003924">
    <property type="term" value="F:GTPase activity"/>
    <property type="evidence" value="ECO:0007669"/>
    <property type="project" value="InterPro"/>
</dbReference>
<dbReference type="PROSITE" id="PS00108">
    <property type="entry name" value="PROTEIN_KINASE_ST"/>
    <property type="match status" value="1"/>
</dbReference>
<dbReference type="SUPFAM" id="SSF56112">
    <property type="entry name" value="Protein kinase-like (PK-like)"/>
    <property type="match status" value="1"/>
</dbReference>
<keyword evidence="2 10" id="KW-0547">Nucleotide-binding</keyword>
<dbReference type="PROSITE" id="PS51419">
    <property type="entry name" value="RAB"/>
    <property type="match status" value="1"/>
</dbReference>
<dbReference type="SMART" id="SM00174">
    <property type="entry name" value="RHO"/>
    <property type="match status" value="1"/>
</dbReference>
<dbReference type="SMART" id="SM00173">
    <property type="entry name" value="RAS"/>
    <property type="match status" value="1"/>
</dbReference>
<gene>
    <name evidence="13" type="ORF">EZS28_004408</name>
</gene>
<evidence type="ECO:0000256" key="6">
    <source>
        <dbReference type="ARBA" id="ARBA00038999"/>
    </source>
</evidence>
<keyword evidence="3" id="KW-0418">Kinase</keyword>
<keyword evidence="4 10" id="KW-0067">ATP-binding</keyword>
<evidence type="ECO:0000259" key="12">
    <source>
        <dbReference type="PROSITE" id="PS50011"/>
    </source>
</evidence>
<comment type="caution">
    <text evidence="13">The sequence shown here is derived from an EMBL/GenBank/DDBJ whole genome shotgun (WGS) entry which is preliminary data.</text>
</comment>
<name>A0A5J4WY87_9EUKA</name>
<dbReference type="InterPro" id="IPR027417">
    <property type="entry name" value="P-loop_NTPase"/>
</dbReference>
<evidence type="ECO:0000313" key="14">
    <source>
        <dbReference type="Proteomes" id="UP000324800"/>
    </source>
</evidence>
<dbReference type="PANTHER" id="PTHR48013:SF9">
    <property type="entry name" value="DUAL SPECIFICITY MITOGEN-ACTIVATED PROTEIN KINASE KINASE 5"/>
    <property type="match status" value="1"/>
</dbReference>
<evidence type="ECO:0000256" key="3">
    <source>
        <dbReference type="ARBA" id="ARBA00022777"/>
    </source>
</evidence>
<feature type="region of interest" description="Disordered" evidence="11">
    <location>
        <begin position="216"/>
        <end position="245"/>
    </location>
</feature>
<feature type="domain" description="Protein kinase" evidence="12">
    <location>
        <begin position="314"/>
        <end position="606"/>
    </location>
</feature>
<dbReference type="GO" id="GO:0004708">
    <property type="term" value="F:MAP kinase kinase activity"/>
    <property type="evidence" value="ECO:0007669"/>
    <property type="project" value="UniProtKB-EC"/>
</dbReference>
<evidence type="ECO:0000313" key="13">
    <source>
        <dbReference type="EMBL" id="KAA6400068.1"/>
    </source>
</evidence>
<reference evidence="13 14" key="1">
    <citation type="submission" date="2019-03" db="EMBL/GenBank/DDBJ databases">
        <title>Single cell metagenomics reveals metabolic interactions within the superorganism composed of flagellate Streblomastix strix and complex community of Bacteroidetes bacteria on its surface.</title>
        <authorList>
            <person name="Treitli S.C."/>
            <person name="Kolisko M."/>
            <person name="Husnik F."/>
            <person name="Keeling P."/>
            <person name="Hampl V."/>
        </authorList>
    </citation>
    <scope>NUCLEOTIDE SEQUENCE [LARGE SCALE GENOMIC DNA]</scope>
    <source>
        <strain evidence="13">ST1C</strain>
    </source>
</reference>
<dbReference type="EMBL" id="SNRW01000628">
    <property type="protein sequence ID" value="KAA6400068.1"/>
    <property type="molecule type" value="Genomic_DNA"/>
</dbReference>
<dbReference type="Pfam" id="PF00071">
    <property type="entry name" value="Ras"/>
    <property type="match status" value="1"/>
</dbReference>
<comment type="similarity">
    <text evidence="5">Belongs to the protein kinase superfamily. STE Ser/Thr protein kinase family. MAP kinase kinase subfamily.</text>
</comment>
<dbReference type="Pfam" id="PF00069">
    <property type="entry name" value="Pkinase"/>
    <property type="match status" value="1"/>
</dbReference>
<comment type="catalytic activity">
    <reaction evidence="9">
        <text>L-tyrosyl-[protein] + ATP = O-phospho-L-tyrosyl-[protein] + ADP + H(+)</text>
        <dbReference type="Rhea" id="RHEA:10596"/>
        <dbReference type="Rhea" id="RHEA-COMP:10136"/>
        <dbReference type="Rhea" id="RHEA-COMP:20101"/>
        <dbReference type="ChEBI" id="CHEBI:15378"/>
        <dbReference type="ChEBI" id="CHEBI:30616"/>
        <dbReference type="ChEBI" id="CHEBI:46858"/>
        <dbReference type="ChEBI" id="CHEBI:61978"/>
        <dbReference type="ChEBI" id="CHEBI:456216"/>
        <dbReference type="EC" id="2.7.12.2"/>
    </reaction>
</comment>
<dbReference type="CDD" id="cd00157">
    <property type="entry name" value="Rho"/>
    <property type="match status" value="1"/>
</dbReference>
<sequence length="613" mass="70988">MSGTKEIKIIVVGGTHEQRTQLLRSYTQNKYCENYTATIFDNYESLQYVDGINYQLFLEDFNFCEQYDRLRALSFPDADVFLILFSIVEPCQLREVEKTYYPDIKKYAPTAPIVLVGLQMELREDPPDDVTLVYRGEALDVVKRLKLAKYVECSLRLYKNITLVFEIAVRASLTKGGDADESFGILESWRLKRYADKESKDLEKERKRQEEAEIKEQKRKLKEEQKKKEEEEKQRRKEEELKKKEEDRIKKEEQLKIKKEQEELIKREKQERKSQLFGSSIKQQSSVTLSTLPSLITSQSQDVPFKTTWKKSDFDLVGRLGKGSFGTVWLMKDRNIQLQIAVKEMDYYTQQEKEQVAQEIAMMKNIFGIVKKSQKPSTFIHIVQPLGFFVNEDGIKGYIALEYCQKGDLRKFIENMKESGMLISPNKAWEFVGQIAQSLSLLHMNGIIHSDLKPENVLLSEGFKVKLADFGLTRQLQVGRDYTTNHGGSFLYQGPEILNSNSQHESANEQEKDNETHQKLISTIAVDVWAFGVIIYELLAQKHPFFDQKTEGNVSAVEFIKRVINLPPSEIPSIYPESMKNLVKLMLTKDPSKRITSKEILEIPEVVSSLENK</sequence>
<dbReference type="AlphaFoldDB" id="A0A5J4WY87"/>
<evidence type="ECO:0000256" key="5">
    <source>
        <dbReference type="ARBA" id="ARBA00038035"/>
    </source>
</evidence>
<comment type="catalytic activity">
    <reaction evidence="8">
        <text>L-threonyl-[protein] + ATP = O-phospho-L-threonyl-[protein] + ADP + H(+)</text>
        <dbReference type="Rhea" id="RHEA:46608"/>
        <dbReference type="Rhea" id="RHEA-COMP:11060"/>
        <dbReference type="Rhea" id="RHEA-COMP:11605"/>
        <dbReference type="ChEBI" id="CHEBI:15378"/>
        <dbReference type="ChEBI" id="CHEBI:30013"/>
        <dbReference type="ChEBI" id="CHEBI:30616"/>
        <dbReference type="ChEBI" id="CHEBI:61977"/>
        <dbReference type="ChEBI" id="CHEBI:456216"/>
        <dbReference type="EC" id="2.7.12.2"/>
    </reaction>
</comment>
<keyword evidence="1" id="KW-0808">Transferase</keyword>
<evidence type="ECO:0000256" key="1">
    <source>
        <dbReference type="ARBA" id="ARBA00022679"/>
    </source>
</evidence>
<dbReference type="InterPro" id="IPR017441">
    <property type="entry name" value="Protein_kinase_ATP_BS"/>
</dbReference>
<feature type="binding site" evidence="10">
    <location>
        <position position="343"/>
    </location>
    <ligand>
        <name>ATP</name>
        <dbReference type="ChEBI" id="CHEBI:30616"/>
    </ligand>
</feature>
<dbReference type="InterPro" id="IPR000719">
    <property type="entry name" value="Prot_kinase_dom"/>
</dbReference>
<dbReference type="Gene3D" id="1.10.510.10">
    <property type="entry name" value="Transferase(Phosphotransferase) domain 1"/>
    <property type="match status" value="1"/>
</dbReference>
<dbReference type="SUPFAM" id="SSF52540">
    <property type="entry name" value="P-loop containing nucleoside triphosphate hydrolases"/>
    <property type="match status" value="1"/>
</dbReference>
<dbReference type="PROSITE" id="PS51420">
    <property type="entry name" value="RHO"/>
    <property type="match status" value="1"/>
</dbReference>
<dbReference type="Proteomes" id="UP000324800">
    <property type="component" value="Unassembled WGS sequence"/>
</dbReference>
<dbReference type="GO" id="GO:0005525">
    <property type="term" value="F:GTP binding"/>
    <property type="evidence" value="ECO:0007669"/>
    <property type="project" value="InterPro"/>
</dbReference>
<evidence type="ECO:0000256" key="7">
    <source>
        <dbReference type="ARBA" id="ARBA00049014"/>
    </source>
</evidence>
<evidence type="ECO:0000256" key="11">
    <source>
        <dbReference type="SAM" id="MobiDB-lite"/>
    </source>
</evidence>